<feature type="transmembrane region" description="Helical" evidence="5">
    <location>
        <begin position="290"/>
        <end position="311"/>
    </location>
</feature>
<keyword evidence="3 5" id="KW-1133">Transmembrane helix</keyword>
<reference evidence="9" key="1">
    <citation type="journal article" date="2021" name="PeerJ">
        <title>Extensive microbial diversity within the chicken gut microbiome revealed by metagenomics and culture.</title>
        <authorList>
            <person name="Gilroy R."/>
            <person name="Ravi A."/>
            <person name="Getino M."/>
            <person name="Pursley I."/>
            <person name="Horton D.L."/>
            <person name="Alikhan N.F."/>
            <person name="Baker D."/>
            <person name="Gharbi K."/>
            <person name="Hall N."/>
            <person name="Watson M."/>
            <person name="Adriaenssens E.M."/>
            <person name="Foster-Nyarko E."/>
            <person name="Jarju S."/>
            <person name="Secka A."/>
            <person name="Antonio M."/>
            <person name="Oren A."/>
            <person name="Chaudhuri R.R."/>
            <person name="La Ragione R."/>
            <person name="Hildebrand F."/>
            <person name="Pallen M.J."/>
        </authorList>
    </citation>
    <scope>NUCLEOTIDE SEQUENCE</scope>
    <source>
        <strain evidence="9">CHK198-12963</strain>
    </source>
</reference>
<feature type="transmembrane region" description="Helical" evidence="5">
    <location>
        <begin position="154"/>
        <end position="172"/>
    </location>
</feature>
<evidence type="ECO:0000256" key="1">
    <source>
        <dbReference type="ARBA" id="ARBA00004141"/>
    </source>
</evidence>
<dbReference type="Pfam" id="PF09822">
    <property type="entry name" value="ABC_transp_aux"/>
    <property type="match status" value="1"/>
</dbReference>
<evidence type="ECO:0000256" key="4">
    <source>
        <dbReference type="ARBA" id="ARBA00023136"/>
    </source>
</evidence>
<evidence type="ECO:0000313" key="10">
    <source>
        <dbReference type="Proteomes" id="UP000823863"/>
    </source>
</evidence>
<dbReference type="InterPro" id="IPR055396">
    <property type="entry name" value="DUF7088"/>
</dbReference>
<dbReference type="InterPro" id="IPR019196">
    <property type="entry name" value="ABC_transp_unknown"/>
</dbReference>
<proteinExistence type="predicted"/>
<keyword evidence="2 5" id="KW-0812">Transmembrane</keyword>
<feature type="transmembrane region" description="Helical" evidence="5">
    <location>
        <begin position="717"/>
        <end position="741"/>
    </location>
</feature>
<dbReference type="Pfam" id="PF12698">
    <property type="entry name" value="ABC2_membrane_3"/>
    <property type="match status" value="1"/>
</dbReference>
<evidence type="ECO:0000313" key="9">
    <source>
        <dbReference type="EMBL" id="HJC66335.1"/>
    </source>
</evidence>
<evidence type="ECO:0000259" key="7">
    <source>
        <dbReference type="Pfam" id="PF12698"/>
    </source>
</evidence>
<dbReference type="AlphaFoldDB" id="A0A9D2PUJ2"/>
<feature type="transmembrane region" description="Helical" evidence="5">
    <location>
        <begin position="263"/>
        <end position="281"/>
    </location>
</feature>
<dbReference type="GO" id="GO:0016020">
    <property type="term" value="C:membrane"/>
    <property type="evidence" value="ECO:0007669"/>
    <property type="project" value="UniProtKB-SubCell"/>
</dbReference>
<name>A0A9D2PUJ2_9FIRM</name>
<feature type="transmembrane region" description="Helical" evidence="5">
    <location>
        <begin position="184"/>
        <end position="204"/>
    </location>
</feature>
<evidence type="ECO:0000259" key="6">
    <source>
        <dbReference type="Pfam" id="PF09822"/>
    </source>
</evidence>
<dbReference type="Proteomes" id="UP000823863">
    <property type="component" value="Unassembled WGS sequence"/>
</dbReference>
<dbReference type="EMBL" id="DWWB01000030">
    <property type="protein sequence ID" value="HJC66335.1"/>
    <property type="molecule type" value="Genomic_DNA"/>
</dbReference>
<protein>
    <submittedName>
        <fullName evidence="9">Gldg family protein</fullName>
    </submittedName>
</protein>
<dbReference type="GO" id="GO:0140359">
    <property type="term" value="F:ABC-type transporter activity"/>
    <property type="evidence" value="ECO:0007669"/>
    <property type="project" value="InterPro"/>
</dbReference>
<feature type="domain" description="ABC-2 type transporter transmembrane" evidence="7">
    <location>
        <begin position="47"/>
        <end position="177"/>
    </location>
</feature>
<keyword evidence="4 5" id="KW-0472">Membrane</keyword>
<dbReference type="Pfam" id="PF23357">
    <property type="entry name" value="DUF7088"/>
    <property type="match status" value="1"/>
</dbReference>
<accession>A0A9D2PUJ2</accession>
<organism evidence="9 10">
    <name type="scientific">Candidatus Enterocloster excrementigallinarum</name>
    <dbReference type="NCBI Taxonomy" id="2838558"/>
    <lineage>
        <taxon>Bacteria</taxon>
        <taxon>Bacillati</taxon>
        <taxon>Bacillota</taxon>
        <taxon>Clostridia</taxon>
        <taxon>Lachnospirales</taxon>
        <taxon>Lachnospiraceae</taxon>
        <taxon>Enterocloster</taxon>
    </lineage>
</organism>
<comment type="caution">
    <text evidence="9">The sequence shown here is derived from an EMBL/GenBank/DDBJ whole genome shotgun (WGS) entry which is preliminary data.</text>
</comment>
<comment type="subcellular location">
    <subcellularLocation>
        <location evidence="1">Membrane</location>
        <topology evidence="1">Multi-pass membrane protein</topology>
    </subcellularLocation>
</comment>
<gene>
    <name evidence="9" type="ORF">H9931_06375</name>
</gene>
<feature type="domain" description="DUF7088" evidence="8">
    <location>
        <begin position="328"/>
        <end position="409"/>
    </location>
</feature>
<evidence type="ECO:0000256" key="2">
    <source>
        <dbReference type="ARBA" id="ARBA00022692"/>
    </source>
</evidence>
<feature type="transmembrane region" description="Helical" evidence="5">
    <location>
        <begin position="20"/>
        <end position="38"/>
    </location>
</feature>
<sequence length="747" mass="81220">MWALYKKEIFSFFRSMTGYVYIGFFLLVAGIFFMAFNLQGGVAEFGYVLGNTTTVLLIVIPMLTMRLLCEEQKQKTDQLLFTVPIKVWEIVLGKYLAALTIFAAPLAILALCPLVLSLYGQVPMLESYSCFLAFLFMGGACVAVGLLVSSLTDHPILAAVGTFALLLLSYLANGISGMIGSAAIDSLVGFSGAMVLGALLVGLLSKSKTGALAFLIAGEAVLGAVYWLRPSIFEGAFANFLGAFSMFGRYYDFVDGVFDLGHLIYYLSVAVLFLIFTVQAVKRRRRSDSSIYVCVMCILVTAAAVLANLIAGQIPGRIMKYDTSSTAIYSLSAQTEEIAAGLEQPVSLYLIAPRGEEDETLTRLLERYEELSDQITVACIDPVLSPDFVSQYTSNKVSDNSILVVGENRVRVLRNSDLYPSSYDYETGGISSYFDGEGQITGAIRSVTTKELSTLYILTGHGENELTEQFQNALEKEGIELKNLNLTGAGQVPEDADCLMLNVPVSDLTKEESESMGQYLQNGGKLLLLTGISAAEQPNLELLLSGYGIRPQQGMILETDGNYCVPSYPNFLLPQISSDAITDPLIQEDALVLLPNSHGIEIMEDKRSTVDVKALLRTSQNSYLKTDTSTLSYEEGDLRGPFNVMITASEQTAYGETKIVWISNSNLLTNEMDEMVGGNNTDLILNSLGWMIEQDGGISIRPKMMASQPLRLTSAQAAGWGALFGILIPAATVIFGAAVCVKRRKQQ</sequence>
<evidence type="ECO:0000256" key="3">
    <source>
        <dbReference type="ARBA" id="ARBA00022989"/>
    </source>
</evidence>
<reference evidence="9" key="2">
    <citation type="submission" date="2021-04" db="EMBL/GenBank/DDBJ databases">
        <authorList>
            <person name="Gilroy R."/>
        </authorList>
    </citation>
    <scope>NUCLEOTIDE SEQUENCE</scope>
    <source>
        <strain evidence="9">CHK198-12963</strain>
    </source>
</reference>
<feature type="transmembrane region" description="Helical" evidence="5">
    <location>
        <begin position="45"/>
        <end position="63"/>
    </location>
</feature>
<dbReference type="InterPro" id="IPR013525">
    <property type="entry name" value="ABC2_TM"/>
</dbReference>
<feature type="transmembrane region" description="Helical" evidence="5">
    <location>
        <begin position="128"/>
        <end position="148"/>
    </location>
</feature>
<evidence type="ECO:0000256" key="5">
    <source>
        <dbReference type="SAM" id="Phobius"/>
    </source>
</evidence>
<evidence type="ECO:0000259" key="8">
    <source>
        <dbReference type="Pfam" id="PF23357"/>
    </source>
</evidence>
<feature type="domain" description="ABC-type uncharacterised transport system" evidence="6">
    <location>
        <begin position="454"/>
        <end position="635"/>
    </location>
</feature>
<feature type="transmembrane region" description="Helical" evidence="5">
    <location>
        <begin position="210"/>
        <end position="228"/>
    </location>
</feature>
<feature type="transmembrane region" description="Helical" evidence="5">
    <location>
        <begin position="95"/>
        <end position="116"/>
    </location>
</feature>